<comment type="similarity">
    <text evidence="1">Belongs to the Elbow/Noc family.</text>
</comment>
<keyword evidence="4" id="KW-0862">Zinc</keyword>
<evidence type="ECO:0000259" key="7">
    <source>
        <dbReference type="PROSITE" id="PS50157"/>
    </source>
</evidence>
<dbReference type="OrthoDB" id="5874052at2759"/>
<organism evidence="8 9">
    <name type="scientific">Dictyocaulus viviparus</name>
    <name type="common">Bovine lungworm</name>
    <dbReference type="NCBI Taxonomy" id="29172"/>
    <lineage>
        <taxon>Eukaryota</taxon>
        <taxon>Metazoa</taxon>
        <taxon>Ecdysozoa</taxon>
        <taxon>Nematoda</taxon>
        <taxon>Chromadorea</taxon>
        <taxon>Rhabditida</taxon>
        <taxon>Rhabditina</taxon>
        <taxon>Rhabditomorpha</taxon>
        <taxon>Strongyloidea</taxon>
        <taxon>Metastrongylidae</taxon>
        <taxon>Dictyocaulus</taxon>
    </lineage>
</organism>
<dbReference type="PANTHER" id="PTHR12522">
    <property type="entry name" value="ZINC-FINGER PROTEIN NOLZ1-RELATED"/>
    <property type="match status" value="1"/>
</dbReference>
<reference evidence="9" key="2">
    <citation type="journal article" date="2016" name="Sci. Rep.">
        <title>Dictyocaulus viviparus genome, variome and transcriptome elucidate lungworm biology and support future intervention.</title>
        <authorList>
            <person name="McNulty S.N."/>
            <person name="Strube C."/>
            <person name="Rosa B.A."/>
            <person name="Martin J.C."/>
            <person name="Tyagi R."/>
            <person name="Choi Y.J."/>
            <person name="Wang Q."/>
            <person name="Hallsworth Pepin K."/>
            <person name="Zhang X."/>
            <person name="Ozersky P."/>
            <person name="Wilson R.K."/>
            <person name="Sternberg P.W."/>
            <person name="Gasser R.B."/>
            <person name="Mitreva M."/>
        </authorList>
    </citation>
    <scope>NUCLEOTIDE SEQUENCE [LARGE SCALE GENOMIC DNA]</scope>
    <source>
        <strain evidence="9">HannoverDv2000</strain>
    </source>
</reference>
<dbReference type="InterPro" id="IPR051520">
    <property type="entry name" value="Elbow/Noc_ZnFinger"/>
</dbReference>
<feature type="region of interest" description="Disordered" evidence="6">
    <location>
        <begin position="239"/>
        <end position="273"/>
    </location>
</feature>
<protein>
    <recommendedName>
        <fullName evidence="7">C2H2-type domain-containing protein</fullName>
    </recommendedName>
</protein>
<dbReference type="GO" id="GO:0008270">
    <property type="term" value="F:zinc ion binding"/>
    <property type="evidence" value="ECO:0007669"/>
    <property type="project" value="UniProtKB-KW"/>
</dbReference>
<dbReference type="GO" id="GO:0045892">
    <property type="term" value="P:negative regulation of DNA-templated transcription"/>
    <property type="evidence" value="ECO:0007669"/>
    <property type="project" value="TreeGrafter"/>
</dbReference>
<feature type="domain" description="C2H2-type" evidence="7">
    <location>
        <begin position="211"/>
        <end position="245"/>
    </location>
</feature>
<keyword evidence="3 5" id="KW-0863">Zinc-finger</keyword>
<reference evidence="8 9" key="1">
    <citation type="submission" date="2013-11" db="EMBL/GenBank/DDBJ databases">
        <title>Draft genome of the bovine lungworm Dictyocaulus viviparus.</title>
        <authorList>
            <person name="Mitreva M."/>
        </authorList>
    </citation>
    <scope>NUCLEOTIDE SEQUENCE [LARGE SCALE GENOMIC DNA]</scope>
    <source>
        <strain evidence="8 9">HannoverDv2000</strain>
    </source>
</reference>
<keyword evidence="9" id="KW-1185">Reference proteome</keyword>
<sequence>MFCDYVEAGKSPLAMLAKTCETIGLPDTPSKKSLLEKKDDTNKKDIESPTERRKERSPRTSPSTATSIRGESAASTTTYTGLPKPSQTTFPPVGFSPTLQFPFPYTMMPYALPFPSFPMAFSMTRPPCPSMVLQRPCVTPGCTSCSPDMLNSFATHPLFSAYCSMPSVSSAPMSYQNFLISPTTVPSTSSVTTTSPPTGILSKMSNSQQKHVCSWVESTGICGKQFGSADDLALHVKQLHTPSPPSNVSSTTADASKSQQTRTNLPRFHPYSKPNHIPISPMMSFPSALQAMYAQRLMSGMPHP</sequence>
<dbReference type="PROSITE" id="PS50157">
    <property type="entry name" value="ZINC_FINGER_C2H2_2"/>
    <property type="match status" value="1"/>
</dbReference>
<feature type="compositionally biased region" description="Basic and acidic residues" evidence="6">
    <location>
        <begin position="29"/>
        <end position="58"/>
    </location>
</feature>
<feature type="region of interest" description="Disordered" evidence="6">
    <location>
        <begin position="26"/>
        <end position="87"/>
    </location>
</feature>
<evidence type="ECO:0000256" key="3">
    <source>
        <dbReference type="ARBA" id="ARBA00022771"/>
    </source>
</evidence>
<evidence type="ECO:0000256" key="6">
    <source>
        <dbReference type="SAM" id="MobiDB-lite"/>
    </source>
</evidence>
<keyword evidence="2" id="KW-0479">Metal-binding</keyword>
<dbReference type="PANTHER" id="PTHR12522:SF4">
    <property type="entry name" value="ZINC FINGER PROTEIN ELBOW"/>
    <property type="match status" value="1"/>
</dbReference>
<evidence type="ECO:0000256" key="2">
    <source>
        <dbReference type="ARBA" id="ARBA00022723"/>
    </source>
</evidence>
<name>A0A0D8Y935_DICVI</name>
<feature type="compositionally biased region" description="Polar residues" evidence="6">
    <location>
        <begin position="73"/>
        <end position="87"/>
    </location>
</feature>
<dbReference type="Proteomes" id="UP000053766">
    <property type="component" value="Unassembled WGS sequence"/>
</dbReference>
<dbReference type="EMBL" id="KN716161">
    <property type="protein sequence ID" value="KJH52702.1"/>
    <property type="molecule type" value="Genomic_DNA"/>
</dbReference>
<evidence type="ECO:0000313" key="8">
    <source>
        <dbReference type="EMBL" id="KJH52702.1"/>
    </source>
</evidence>
<evidence type="ECO:0000313" key="9">
    <source>
        <dbReference type="Proteomes" id="UP000053766"/>
    </source>
</evidence>
<accession>A0A0D8Y935</accession>
<dbReference type="InterPro" id="IPR013087">
    <property type="entry name" value="Znf_C2H2_type"/>
</dbReference>
<evidence type="ECO:0000256" key="5">
    <source>
        <dbReference type="PROSITE-ProRule" id="PRU00042"/>
    </source>
</evidence>
<evidence type="ECO:0000256" key="1">
    <source>
        <dbReference type="ARBA" id="ARBA00010144"/>
    </source>
</evidence>
<evidence type="ECO:0000256" key="4">
    <source>
        <dbReference type="ARBA" id="ARBA00022833"/>
    </source>
</evidence>
<gene>
    <name evidence="8" type="ORF">DICVIV_01163</name>
</gene>
<proteinExistence type="inferred from homology"/>
<dbReference type="GO" id="GO:0005634">
    <property type="term" value="C:nucleus"/>
    <property type="evidence" value="ECO:0007669"/>
    <property type="project" value="TreeGrafter"/>
</dbReference>
<dbReference type="AlphaFoldDB" id="A0A0D8Y935"/>
<feature type="compositionally biased region" description="Polar residues" evidence="6">
    <location>
        <begin position="253"/>
        <end position="264"/>
    </location>
</feature>